<dbReference type="Proteomes" id="UP000094764">
    <property type="component" value="Unassembled WGS sequence"/>
</dbReference>
<gene>
    <name evidence="1" type="ORF">BCR23_07385</name>
</gene>
<dbReference type="STRING" id="903983.BCR23_07385"/>
<accession>A0A1E5GTH1</accession>
<dbReference type="OrthoDB" id="7069048at2"/>
<evidence type="ECO:0000313" key="1">
    <source>
        <dbReference type="EMBL" id="OEG15963.1"/>
    </source>
</evidence>
<reference evidence="2" key="1">
    <citation type="submission" date="2016-09" db="EMBL/GenBank/DDBJ databases">
        <authorList>
            <person name="Gulvik C.A."/>
        </authorList>
    </citation>
    <scope>NUCLEOTIDE SEQUENCE [LARGE SCALE GENOMIC DNA]</scope>
    <source>
        <strain evidence="2">LMG 26306</strain>
    </source>
</reference>
<proteinExistence type="predicted"/>
<sequence>MTTYYSVNKSLPKAKDWTTNQFTILSKLTKQSGTTLFEKISDDENIYAYPQYEVLDIDRLIQQNHHQNFFFELINYLDSINNMGLFDSCIIGHGNSHGIRVAWLSTVISTIEHFTFNQTIVLVIAGLFHDVGRTWSNLDDQFHGEKSFNRLAAVLNCSKTNFSKLTTNLNSLLFKSLTIQSPLSETDTELLKHLICIHSLDAKQKELYKQRFYLSESKEFIYLSNIFDDCDALDRLRFHGNLNINFLNTEISKSLIRYAKEIQSKF</sequence>
<protein>
    <recommendedName>
        <fullName evidence="3">HD domain-containing protein</fullName>
    </recommendedName>
</protein>
<dbReference type="Gene3D" id="1.10.3210.10">
    <property type="entry name" value="Hypothetical protein af1432"/>
    <property type="match status" value="1"/>
</dbReference>
<dbReference type="AlphaFoldDB" id="A0A1E5GTH1"/>
<evidence type="ECO:0000313" key="2">
    <source>
        <dbReference type="Proteomes" id="UP000094764"/>
    </source>
</evidence>
<dbReference type="InterPro" id="IPR003607">
    <property type="entry name" value="HD/PDEase_dom"/>
</dbReference>
<dbReference type="CDD" id="cd00077">
    <property type="entry name" value="HDc"/>
    <property type="match status" value="1"/>
</dbReference>
<dbReference type="RefSeq" id="WP_069635161.1">
    <property type="nucleotide sequence ID" value="NZ_JXKZ01000004.1"/>
</dbReference>
<name>A0A1E5GTH1_9ENTE</name>
<dbReference type="EMBL" id="MIKB01000014">
    <property type="protein sequence ID" value="OEG15963.1"/>
    <property type="molecule type" value="Genomic_DNA"/>
</dbReference>
<dbReference type="SUPFAM" id="SSF109604">
    <property type="entry name" value="HD-domain/PDEase-like"/>
    <property type="match status" value="1"/>
</dbReference>
<keyword evidence="2" id="KW-1185">Reference proteome</keyword>
<comment type="caution">
    <text evidence="1">The sequence shown here is derived from an EMBL/GenBank/DDBJ whole genome shotgun (WGS) entry which is preliminary data.</text>
</comment>
<evidence type="ECO:0008006" key="3">
    <source>
        <dbReference type="Google" id="ProtNLM"/>
    </source>
</evidence>
<organism evidence="1 2">
    <name type="scientific">Enterococcus quebecensis</name>
    <dbReference type="NCBI Taxonomy" id="903983"/>
    <lineage>
        <taxon>Bacteria</taxon>
        <taxon>Bacillati</taxon>
        <taxon>Bacillota</taxon>
        <taxon>Bacilli</taxon>
        <taxon>Lactobacillales</taxon>
        <taxon>Enterococcaceae</taxon>
        <taxon>Enterococcus</taxon>
    </lineage>
</organism>